<accession>A0A1I1ZF15</accession>
<keyword evidence="1" id="KW-1133">Transmembrane helix</keyword>
<protein>
    <submittedName>
        <fullName evidence="2">Uncharacterized protein</fullName>
    </submittedName>
</protein>
<feature type="transmembrane region" description="Helical" evidence="1">
    <location>
        <begin position="129"/>
        <end position="150"/>
    </location>
</feature>
<feature type="transmembrane region" description="Helical" evidence="1">
    <location>
        <begin position="29"/>
        <end position="51"/>
    </location>
</feature>
<organism evidence="2 3">
    <name type="scientific">Spirosoma endophyticum</name>
    <dbReference type="NCBI Taxonomy" id="662367"/>
    <lineage>
        <taxon>Bacteria</taxon>
        <taxon>Pseudomonadati</taxon>
        <taxon>Bacteroidota</taxon>
        <taxon>Cytophagia</taxon>
        <taxon>Cytophagales</taxon>
        <taxon>Cytophagaceae</taxon>
        <taxon>Spirosoma</taxon>
    </lineage>
</organism>
<dbReference type="RefSeq" id="WP_093831095.1">
    <property type="nucleotide sequence ID" value="NZ_FOLQ01000012.1"/>
</dbReference>
<dbReference type="Proteomes" id="UP000198598">
    <property type="component" value="Unassembled WGS sequence"/>
</dbReference>
<dbReference type="EMBL" id="FOLQ01000012">
    <property type="protein sequence ID" value="SFE30182.1"/>
    <property type="molecule type" value="Genomic_DNA"/>
</dbReference>
<evidence type="ECO:0000313" key="3">
    <source>
        <dbReference type="Proteomes" id="UP000198598"/>
    </source>
</evidence>
<sequence length="157" mass="18116">MKPFEQTIFFKWVSPLVYRIIPAHSGQRFWCLFIVSSLLVQVINIVCWFWNGFLDSPADDTSGYYALIVVETVRYGAWLWGFWYCFYQLIKLSPRNQLLTPQLLSCSVTSGLLMYLLTAVTQNVEPDYIFLIRGMLIFAFVAGVVLPTIWHPASSTK</sequence>
<keyword evidence="3" id="KW-1185">Reference proteome</keyword>
<keyword evidence="1" id="KW-0472">Membrane</keyword>
<proteinExistence type="predicted"/>
<dbReference type="OrthoDB" id="948502at2"/>
<keyword evidence="1" id="KW-0812">Transmembrane</keyword>
<dbReference type="STRING" id="662367.SAMN05216167_11298"/>
<gene>
    <name evidence="2" type="ORF">SAMN05216167_11298</name>
</gene>
<evidence type="ECO:0000313" key="2">
    <source>
        <dbReference type="EMBL" id="SFE30182.1"/>
    </source>
</evidence>
<evidence type="ECO:0000256" key="1">
    <source>
        <dbReference type="SAM" id="Phobius"/>
    </source>
</evidence>
<reference evidence="2 3" key="1">
    <citation type="submission" date="2016-10" db="EMBL/GenBank/DDBJ databases">
        <authorList>
            <person name="de Groot N.N."/>
        </authorList>
    </citation>
    <scope>NUCLEOTIDE SEQUENCE [LARGE SCALE GENOMIC DNA]</scope>
    <source>
        <strain evidence="2 3">DSM 26130</strain>
    </source>
</reference>
<name>A0A1I1ZF15_9BACT</name>
<dbReference type="AlphaFoldDB" id="A0A1I1ZF15"/>
<feature type="transmembrane region" description="Helical" evidence="1">
    <location>
        <begin position="63"/>
        <end position="86"/>
    </location>
</feature>